<dbReference type="EMBL" id="UHDK01000001">
    <property type="protein sequence ID" value="SUM33338.1"/>
    <property type="molecule type" value="Genomic_DNA"/>
</dbReference>
<name>A0A380FGQ3_STAGA</name>
<protein>
    <submittedName>
        <fullName evidence="2">Transporter</fullName>
    </submittedName>
</protein>
<sequence>MQFFGIDVKIGAAITAVLSIAIFISKSGQKNNGCCNKCS</sequence>
<gene>
    <name evidence="2" type="ORF">NCTC12195_02795</name>
</gene>
<accession>A0A380FGQ3</accession>
<dbReference type="Proteomes" id="UP000255277">
    <property type="component" value="Unassembled WGS sequence"/>
</dbReference>
<keyword evidence="1" id="KW-1133">Transmembrane helix</keyword>
<evidence type="ECO:0000256" key="1">
    <source>
        <dbReference type="SAM" id="Phobius"/>
    </source>
</evidence>
<keyword evidence="1" id="KW-0812">Transmembrane</keyword>
<proteinExistence type="predicted"/>
<dbReference type="AlphaFoldDB" id="A0A380FGQ3"/>
<keyword evidence="1" id="KW-0472">Membrane</keyword>
<evidence type="ECO:0000313" key="2">
    <source>
        <dbReference type="EMBL" id="SUM33338.1"/>
    </source>
</evidence>
<reference evidence="2 3" key="1">
    <citation type="submission" date="2018-06" db="EMBL/GenBank/DDBJ databases">
        <authorList>
            <consortium name="Pathogen Informatics"/>
            <person name="Doyle S."/>
        </authorList>
    </citation>
    <scope>NUCLEOTIDE SEQUENCE [LARGE SCALE GENOMIC DNA]</scope>
    <source>
        <strain evidence="2 3">NCTC12195</strain>
    </source>
</reference>
<evidence type="ECO:0000313" key="3">
    <source>
        <dbReference type="Proteomes" id="UP000255277"/>
    </source>
</evidence>
<feature type="transmembrane region" description="Helical" evidence="1">
    <location>
        <begin position="6"/>
        <end position="24"/>
    </location>
</feature>
<organism evidence="2 3">
    <name type="scientific">Staphylococcus gallinarum</name>
    <dbReference type="NCBI Taxonomy" id="1293"/>
    <lineage>
        <taxon>Bacteria</taxon>
        <taxon>Bacillati</taxon>
        <taxon>Bacillota</taxon>
        <taxon>Bacilli</taxon>
        <taxon>Bacillales</taxon>
        <taxon>Staphylococcaceae</taxon>
        <taxon>Staphylococcus</taxon>
    </lineage>
</organism>